<evidence type="ECO:0000313" key="2">
    <source>
        <dbReference type="Proteomes" id="UP000254559"/>
    </source>
</evidence>
<keyword evidence="1" id="KW-0862">Zinc</keyword>
<organism evidence="1 2">
    <name type="scientific">Streptococcus dysgalactiae subsp. equisimilis</name>
    <name type="common">Streptococcus equisimilis</name>
    <dbReference type="NCBI Taxonomy" id="119602"/>
    <lineage>
        <taxon>Bacteria</taxon>
        <taxon>Bacillati</taxon>
        <taxon>Bacillota</taxon>
        <taxon>Bacilli</taxon>
        <taxon>Lactobacillales</taxon>
        <taxon>Streptococcaceae</taxon>
        <taxon>Streptococcus</taxon>
    </lineage>
</organism>
<dbReference type="Proteomes" id="UP000254559">
    <property type="component" value="Unassembled WGS sequence"/>
</dbReference>
<protein>
    <submittedName>
        <fullName evidence="1">Zinc-finger protein</fullName>
    </submittedName>
</protein>
<dbReference type="EMBL" id="UHFO01000001">
    <property type="protein sequence ID" value="SUN62503.1"/>
    <property type="molecule type" value="Genomic_DNA"/>
</dbReference>
<name>A0A9X8XHC2_STREQ</name>
<keyword evidence="1" id="KW-0863">Zinc-finger</keyword>
<accession>A0A9X8XHC2</accession>
<dbReference type="RefSeq" id="WP_115283152.1">
    <property type="nucleotide sequence ID" value="NZ_MATV01000012.1"/>
</dbReference>
<sequence length="101" mass="11966">MPIKRLTYETFRVMYLSKGGSLMRNVASGKPLELVPKRMVRKFCCKECKIQWWNLNRDKVKKTTKIEVVCQNCGETFKVYEWERGGIVGWIVIMRLVKMCK</sequence>
<evidence type="ECO:0000313" key="1">
    <source>
        <dbReference type="EMBL" id="SUN62503.1"/>
    </source>
</evidence>
<comment type="caution">
    <text evidence="1">The sequence shown here is derived from an EMBL/GenBank/DDBJ whole genome shotgun (WGS) entry which is preliminary data.</text>
</comment>
<gene>
    <name evidence="1" type="ORF">NCTC11564_00528</name>
</gene>
<dbReference type="AlphaFoldDB" id="A0A9X8XHC2"/>
<reference evidence="1 2" key="1">
    <citation type="submission" date="2018-06" db="EMBL/GenBank/DDBJ databases">
        <authorList>
            <consortium name="Pathogen Informatics"/>
            <person name="Doyle S."/>
        </authorList>
    </citation>
    <scope>NUCLEOTIDE SEQUENCE [LARGE SCALE GENOMIC DNA]</scope>
    <source>
        <strain evidence="1 2">NCTC11564</strain>
    </source>
</reference>
<proteinExistence type="predicted"/>
<dbReference type="GO" id="GO:0008270">
    <property type="term" value="F:zinc ion binding"/>
    <property type="evidence" value="ECO:0007669"/>
    <property type="project" value="UniProtKB-KW"/>
</dbReference>
<keyword evidence="1" id="KW-0479">Metal-binding</keyword>